<dbReference type="AlphaFoldDB" id="A0AAV6WI83"/>
<dbReference type="Gene3D" id="3.80.10.10">
    <property type="entry name" value="Ribonuclease Inhibitor"/>
    <property type="match status" value="1"/>
</dbReference>
<evidence type="ECO:0000313" key="12">
    <source>
        <dbReference type="EMBL" id="KAG8369903.1"/>
    </source>
</evidence>
<keyword evidence="6" id="KW-0381">Hypersensitive response</keyword>
<evidence type="ECO:0000256" key="7">
    <source>
        <dbReference type="ARBA" id="ARBA00022737"/>
    </source>
</evidence>
<evidence type="ECO:0000256" key="2">
    <source>
        <dbReference type="ARBA" id="ARBA00004496"/>
    </source>
</evidence>
<comment type="similarity">
    <text evidence="3">Belongs to the disease resistance NB-LRR family.</text>
</comment>
<dbReference type="InterPro" id="IPR058922">
    <property type="entry name" value="WHD_DRP"/>
</dbReference>
<dbReference type="GO" id="GO:0009626">
    <property type="term" value="P:plant-type hypersensitive response"/>
    <property type="evidence" value="ECO:0007669"/>
    <property type="project" value="UniProtKB-KW"/>
</dbReference>
<keyword evidence="7" id="KW-0677">Repeat</keyword>
<keyword evidence="5" id="KW-0433">Leucine-rich repeat</keyword>
<evidence type="ECO:0000256" key="10">
    <source>
        <dbReference type="ARBA" id="ARBA00022840"/>
    </source>
</evidence>
<dbReference type="Gene3D" id="1.10.8.430">
    <property type="entry name" value="Helical domain of apoptotic protease-activating factors"/>
    <property type="match status" value="1"/>
</dbReference>
<evidence type="ECO:0000256" key="6">
    <source>
        <dbReference type="ARBA" id="ARBA00022667"/>
    </source>
</evidence>
<reference evidence="12" key="1">
    <citation type="submission" date="2019-10" db="EMBL/GenBank/DDBJ databases">
        <authorList>
            <person name="Zhang R."/>
            <person name="Pan Y."/>
            <person name="Wang J."/>
            <person name="Ma R."/>
            <person name="Yu S."/>
        </authorList>
    </citation>
    <scope>NUCLEOTIDE SEQUENCE</scope>
    <source>
        <strain evidence="12">LA-IB0</strain>
        <tissue evidence="12">Leaf</tissue>
    </source>
</reference>
<name>A0AAV6WI83_9LAMI</name>
<keyword evidence="8" id="KW-0547">Nucleotide-binding</keyword>
<dbReference type="PANTHER" id="PTHR23155">
    <property type="entry name" value="DISEASE RESISTANCE PROTEIN RP"/>
    <property type="match status" value="1"/>
</dbReference>
<evidence type="ECO:0000313" key="13">
    <source>
        <dbReference type="Proteomes" id="UP000826271"/>
    </source>
</evidence>
<accession>A0AAV6WI83</accession>
<sequence>MVAEGLPLAIDVIGGLLKKDKVSKDFWEHVANDVSSTIAEKDEKFSDILSLSYNHLPYHLKPCFLYMRAFPGDHQIRASALINLWVAEGFLKSIGGDKSLEEAAEGYLNALVDRNLLLIQNRKSNGKAKDYVIHDLLRDLCVRKACLRRVNAHPSYRIRDIYASVEYMSLARSFLCTGLKSRAILSPVFLALRLLRVLEVIEMEFQKFPTEILQLVNLLYLSLCCHSGLPSAISRLWNLQTLCSKYGTVADETYFPILRHLVIRDCPALEESPSGIGEIPTLEIMEVDESDSSLVASTRQILDEQTDYGNYGIEIHILLQSKT</sequence>
<evidence type="ECO:0000256" key="4">
    <source>
        <dbReference type="ARBA" id="ARBA00022490"/>
    </source>
</evidence>
<dbReference type="SUPFAM" id="SSF52058">
    <property type="entry name" value="L domain-like"/>
    <property type="match status" value="1"/>
</dbReference>
<dbReference type="SUPFAM" id="SSF52540">
    <property type="entry name" value="P-loop containing nucleoside triphosphate hydrolases"/>
    <property type="match status" value="1"/>
</dbReference>
<organism evidence="12 13">
    <name type="scientific">Buddleja alternifolia</name>
    <dbReference type="NCBI Taxonomy" id="168488"/>
    <lineage>
        <taxon>Eukaryota</taxon>
        <taxon>Viridiplantae</taxon>
        <taxon>Streptophyta</taxon>
        <taxon>Embryophyta</taxon>
        <taxon>Tracheophyta</taxon>
        <taxon>Spermatophyta</taxon>
        <taxon>Magnoliopsida</taxon>
        <taxon>eudicotyledons</taxon>
        <taxon>Gunneridae</taxon>
        <taxon>Pentapetalae</taxon>
        <taxon>asterids</taxon>
        <taxon>lamiids</taxon>
        <taxon>Lamiales</taxon>
        <taxon>Scrophulariaceae</taxon>
        <taxon>Buddlejeae</taxon>
        <taxon>Buddleja</taxon>
    </lineage>
</organism>
<comment type="function">
    <text evidence="1">Confers resistance to late blight (Phytophthora infestans) races carrying the avirulence gene Avr1. Resistance proteins guard the plant against pathogens that contain an appropriate avirulence protein via an indirect interaction with this avirulence protein. That triggers a defense system including the hypersensitive response, which restricts the pathogen growth.</text>
</comment>
<dbReference type="InterPro" id="IPR032675">
    <property type="entry name" value="LRR_dom_sf"/>
</dbReference>
<evidence type="ECO:0000256" key="3">
    <source>
        <dbReference type="ARBA" id="ARBA00008894"/>
    </source>
</evidence>
<gene>
    <name evidence="12" type="ORF">BUALT_Bualt14G0061800</name>
</gene>
<dbReference type="Pfam" id="PF23559">
    <property type="entry name" value="WHD_DRP"/>
    <property type="match status" value="1"/>
</dbReference>
<proteinExistence type="inferred from homology"/>
<comment type="caution">
    <text evidence="12">The sequence shown here is derived from an EMBL/GenBank/DDBJ whole genome shotgun (WGS) entry which is preliminary data.</text>
</comment>
<keyword evidence="13" id="KW-1185">Reference proteome</keyword>
<keyword evidence="10" id="KW-0067">ATP-binding</keyword>
<comment type="subcellular location">
    <subcellularLocation>
        <location evidence="2">Cytoplasm</location>
    </subcellularLocation>
</comment>
<keyword evidence="4" id="KW-0963">Cytoplasm</keyword>
<evidence type="ECO:0000256" key="8">
    <source>
        <dbReference type="ARBA" id="ARBA00022741"/>
    </source>
</evidence>
<evidence type="ECO:0000256" key="5">
    <source>
        <dbReference type="ARBA" id="ARBA00022614"/>
    </source>
</evidence>
<evidence type="ECO:0000256" key="9">
    <source>
        <dbReference type="ARBA" id="ARBA00022821"/>
    </source>
</evidence>
<dbReference type="InterPro" id="IPR027417">
    <property type="entry name" value="P-loop_NTPase"/>
</dbReference>
<dbReference type="InterPro" id="IPR036388">
    <property type="entry name" value="WH-like_DNA-bd_sf"/>
</dbReference>
<keyword evidence="9" id="KW-0611">Plant defense</keyword>
<dbReference type="Proteomes" id="UP000826271">
    <property type="component" value="Unassembled WGS sequence"/>
</dbReference>
<dbReference type="PANTHER" id="PTHR23155:SF1152">
    <property type="entry name" value="AAA+ ATPASE DOMAIN-CONTAINING PROTEIN"/>
    <property type="match status" value="1"/>
</dbReference>
<dbReference type="InterPro" id="IPR042197">
    <property type="entry name" value="Apaf_helical"/>
</dbReference>
<feature type="domain" description="Disease resistance protein winged helix" evidence="11">
    <location>
        <begin position="70"/>
        <end position="141"/>
    </location>
</feature>
<dbReference type="GO" id="GO:0005524">
    <property type="term" value="F:ATP binding"/>
    <property type="evidence" value="ECO:0007669"/>
    <property type="project" value="UniProtKB-KW"/>
</dbReference>
<dbReference type="Gene3D" id="1.10.10.10">
    <property type="entry name" value="Winged helix-like DNA-binding domain superfamily/Winged helix DNA-binding domain"/>
    <property type="match status" value="1"/>
</dbReference>
<evidence type="ECO:0000259" key="11">
    <source>
        <dbReference type="Pfam" id="PF23559"/>
    </source>
</evidence>
<evidence type="ECO:0000256" key="1">
    <source>
        <dbReference type="ARBA" id="ARBA00002074"/>
    </source>
</evidence>
<dbReference type="InterPro" id="IPR044974">
    <property type="entry name" value="Disease_R_plants"/>
</dbReference>
<protein>
    <recommendedName>
        <fullName evidence="11">Disease resistance protein winged helix domain-containing protein</fullName>
    </recommendedName>
</protein>
<dbReference type="EMBL" id="WHWC01000014">
    <property type="protein sequence ID" value="KAG8369903.1"/>
    <property type="molecule type" value="Genomic_DNA"/>
</dbReference>
<dbReference type="GO" id="GO:0005737">
    <property type="term" value="C:cytoplasm"/>
    <property type="evidence" value="ECO:0007669"/>
    <property type="project" value="UniProtKB-SubCell"/>
</dbReference>
<dbReference type="FunFam" id="1.10.10.10:FF:000322">
    <property type="entry name" value="Probable disease resistance protein At1g63360"/>
    <property type="match status" value="1"/>
</dbReference>